<reference evidence="1 2" key="1">
    <citation type="journal article" date="2015" name="Microbiome">
        <title>Genomic resolution of linkages in carbon, nitrogen, and sulfur cycling among widespread estuary sediment bacteria.</title>
        <authorList>
            <person name="Baker B.J."/>
            <person name="Lazar C.S."/>
            <person name="Teske A.P."/>
            <person name="Dick G.J."/>
        </authorList>
    </citation>
    <scope>NUCLEOTIDE SEQUENCE [LARGE SCALE GENOMIC DNA]</scope>
    <source>
        <strain evidence="1">SM23_60</strain>
    </source>
</reference>
<evidence type="ECO:0008006" key="3">
    <source>
        <dbReference type="Google" id="ProtNLM"/>
    </source>
</evidence>
<gene>
    <name evidence="1" type="ORF">AMJ87_02255</name>
</gene>
<evidence type="ECO:0000313" key="2">
    <source>
        <dbReference type="Proteomes" id="UP000051096"/>
    </source>
</evidence>
<comment type="caution">
    <text evidence="1">The sequence shown here is derived from an EMBL/GenBank/DDBJ whole genome shotgun (WGS) entry which is preliminary data.</text>
</comment>
<proteinExistence type="predicted"/>
<name>A0A0S8GLV3_UNCW3</name>
<protein>
    <recommendedName>
        <fullName evidence="3">GIY-YIG domain-containing protein</fullName>
    </recommendedName>
</protein>
<accession>A0A0S8GLV3</accession>
<dbReference type="EMBL" id="LJUO01000012">
    <property type="protein sequence ID" value="KPK73275.1"/>
    <property type="molecule type" value="Genomic_DNA"/>
</dbReference>
<dbReference type="AlphaFoldDB" id="A0A0S8GLV3"/>
<sequence>MRKATVIHYHVYVVLLDRTVARIRKVKALNPRRDARKPCIYVGMTGLEPIERFKRHKTGYKSSKYVHKYGVRLLPELYEGLNPMTYDEAVIAEQGLARRLREEGYTVVGGH</sequence>
<dbReference type="Proteomes" id="UP000051096">
    <property type="component" value="Unassembled WGS sequence"/>
</dbReference>
<organism evidence="1 2">
    <name type="scientific">candidate division WOR_3 bacterium SM23_60</name>
    <dbReference type="NCBI Taxonomy" id="1703780"/>
    <lineage>
        <taxon>Bacteria</taxon>
        <taxon>Bacteria division WOR-3</taxon>
    </lineage>
</organism>
<evidence type="ECO:0000313" key="1">
    <source>
        <dbReference type="EMBL" id="KPK73275.1"/>
    </source>
</evidence>